<protein>
    <submittedName>
        <fullName evidence="1">Uncharacterized protein</fullName>
    </submittedName>
</protein>
<evidence type="ECO:0000313" key="1">
    <source>
        <dbReference type="EMBL" id="RWX45175.1"/>
    </source>
</evidence>
<gene>
    <name evidence="1" type="ORF">H206_01349</name>
</gene>
<evidence type="ECO:0000313" key="2">
    <source>
        <dbReference type="Proteomes" id="UP000287853"/>
    </source>
</evidence>
<organism evidence="1 2">
    <name type="scientific">Candidatus Electrothrix aarhusensis</name>
    <dbReference type="NCBI Taxonomy" id="1859131"/>
    <lineage>
        <taxon>Bacteria</taxon>
        <taxon>Pseudomonadati</taxon>
        <taxon>Thermodesulfobacteriota</taxon>
        <taxon>Desulfobulbia</taxon>
        <taxon>Desulfobulbales</taxon>
        <taxon>Desulfobulbaceae</taxon>
        <taxon>Candidatus Electrothrix</taxon>
    </lineage>
</organism>
<comment type="caution">
    <text evidence="1">The sequence shown here is derived from an EMBL/GenBank/DDBJ whole genome shotgun (WGS) entry which is preliminary data.</text>
</comment>
<proteinExistence type="predicted"/>
<accession>A0A3S3QI76</accession>
<keyword evidence="2" id="KW-1185">Reference proteome</keyword>
<dbReference type="Proteomes" id="UP000287853">
    <property type="component" value="Unassembled WGS sequence"/>
</dbReference>
<name>A0A3S3QI76_9BACT</name>
<sequence length="79" mass="8988">MLQGIQQGIQKGINEGIEQGRTRGQLEKAQEDILEVLEVRFDDVPFTVKEKIICCSDLNRLNKAHRHALLIASVDEFKL</sequence>
<reference evidence="1 2" key="1">
    <citation type="submission" date="2017-01" db="EMBL/GenBank/DDBJ databases">
        <title>The cable genome- insights into the physiology and evolution of filamentous bacteria capable of sulfide oxidation via long distance electron transfer.</title>
        <authorList>
            <person name="Schreiber L."/>
            <person name="Bjerg J.T."/>
            <person name="Boggild A."/>
            <person name="Van De Vossenberg J."/>
            <person name="Meysman F."/>
            <person name="Nielsen L.P."/>
            <person name="Schramm A."/>
            <person name="Kjeldsen K.U."/>
        </authorList>
    </citation>
    <scope>NUCLEOTIDE SEQUENCE [LARGE SCALE GENOMIC DNA]</scope>
    <source>
        <strain evidence="1">MCF</strain>
    </source>
</reference>
<dbReference type="AlphaFoldDB" id="A0A3S3QI76"/>
<dbReference type="EMBL" id="MTKO01000081">
    <property type="protein sequence ID" value="RWX45175.1"/>
    <property type="molecule type" value="Genomic_DNA"/>
</dbReference>